<gene>
    <name evidence="3" type="ORF">JF922_21135</name>
</gene>
<name>A0A934N9K0_9BACT</name>
<feature type="chain" id="PRO_5036805770" evidence="1">
    <location>
        <begin position="23"/>
        <end position="468"/>
    </location>
</feature>
<dbReference type="AlphaFoldDB" id="A0A934N9K0"/>
<dbReference type="GO" id="GO:0006508">
    <property type="term" value="P:proteolysis"/>
    <property type="evidence" value="ECO:0007669"/>
    <property type="project" value="InterPro"/>
</dbReference>
<sequence>MGSRRLSLMVLLALAASLLGSAGDAAAQSAQRYEGTFPDGARYLIEVPPNWNHTLVLYSHGYTVGPANPAVDVGDPVTGAWLLTHGFALGGSSYATTGWALEQAFPDQIQVIDTFSRLIGRPRRTIAWGHSLGGMITAGLVQLHPERFAGALPMCGVVGGGVATWNQVLDGEFVFKTLLAPGSSLQLVGISDPAANLAAAIGYLKAAQATAAGRARIALVAAMSDVPGWYDPASPEPAPHDYSTREQNQYQWEYNVDFFFAFAARAELERRAAGNPSWNTGVDYLRELLLSVDLREVLSLYQAAGLDLVADLKAIQQATRVQADPTAVNYLRRNIVYDGRFGGVPVLTLHTTGDGLVPVQHEDGYADVVASTPKQSDLLRQVFVHRAGHCTFTPAETIVAFQALMQRVDRSEWGNLEPSRLNAQALTLGVGSPFNPAPPAYLRYRPSEFLREYDARGDRSPASEGAAA</sequence>
<dbReference type="EMBL" id="JAEKNR010000212">
    <property type="protein sequence ID" value="MBJ7600561.1"/>
    <property type="molecule type" value="Genomic_DNA"/>
</dbReference>
<dbReference type="Gene3D" id="3.40.50.1820">
    <property type="entry name" value="alpha/beta hydrolase"/>
    <property type="match status" value="1"/>
</dbReference>
<dbReference type="GO" id="GO:0008236">
    <property type="term" value="F:serine-type peptidase activity"/>
    <property type="evidence" value="ECO:0007669"/>
    <property type="project" value="InterPro"/>
</dbReference>
<dbReference type="InterPro" id="IPR029058">
    <property type="entry name" value="AB_hydrolase_fold"/>
</dbReference>
<evidence type="ECO:0000313" key="3">
    <source>
        <dbReference type="EMBL" id="MBJ7600561.1"/>
    </source>
</evidence>
<accession>A0A934N9K0</accession>
<comment type="caution">
    <text evidence="3">The sequence shown here is derived from an EMBL/GenBank/DDBJ whole genome shotgun (WGS) entry which is preliminary data.</text>
</comment>
<feature type="domain" description="Peptidase S9 prolyl oligopeptidase catalytic" evidence="2">
    <location>
        <begin position="103"/>
        <end position="158"/>
    </location>
</feature>
<evidence type="ECO:0000256" key="1">
    <source>
        <dbReference type="SAM" id="SignalP"/>
    </source>
</evidence>
<protein>
    <submittedName>
        <fullName evidence="3">Prolyl oligopeptidase family serine peptidase</fullName>
    </submittedName>
</protein>
<organism evidence="3 4">
    <name type="scientific">Candidatus Nephthysia bennettiae</name>
    <dbReference type="NCBI Taxonomy" id="3127016"/>
    <lineage>
        <taxon>Bacteria</taxon>
        <taxon>Bacillati</taxon>
        <taxon>Candidatus Dormiibacterota</taxon>
        <taxon>Candidatus Dormibacteria</taxon>
        <taxon>Candidatus Dormibacterales</taxon>
        <taxon>Candidatus Dormibacteraceae</taxon>
        <taxon>Candidatus Nephthysia</taxon>
    </lineage>
</organism>
<reference evidence="3" key="1">
    <citation type="submission" date="2020-10" db="EMBL/GenBank/DDBJ databases">
        <title>Ca. Dormibacterota MAGs.</title>
        <authorList>
            <person name="Montgomery K."/>
        </authorList>
    </citation>
    <scope>NUCLEOTIDE SEQUENCE [LARGE SCALE GENOMIC DNA]</scope>
    <source>
        <strain evidence="3">SC8812_S17_10</strain>
    </source>
</reference>
<keyword evidence="4" id="KW-1185">Reference proteome</keyword>
<dbReference type="Proteomes" id="UP000612893">
    <property type="component" value="Unassembled WGS sequence"/>
</dbReference>
<dbReference type="SUPFAM" id="SSF53474">
    <property type="entry name" value="alpha/beta-Hydrolases"/>
    <property type="match status" value="1"/>
</dbReference>
<keyword evidence="1" id="KW-0732">Signal</keyword>
<evidence type="ECO:0000259" key="2">
    <source>
        <dbReference type="Pfam" id="PF00326"/>
    </source>
</evidence>
<proteinExistence type="predicted"/>
<dbReference type="Pfam" id="PF00326">
    <property type="entry name" value="Peptidase_S9"/>
    <property type="match status" value="1"/>
</dbReference>
<dbReference type="RefSeq" id="WP_338204444.1">
    <property type="nucleotide sequence ID" value="NZ_JAEKNR010000212.1"/>
</dbReference>
<dbReference type="InterPro" id="IPR001375">
    <property type="entry name" value="Peptidase_S9_cat"/>
</dbReference>
<evidence type="ECO:0000313" key="4">
    <source>
        <dbReference type="Proteomes" id="UP000612893"/>
    </source>
</evidence>
<feature type="signal peptide" evidence="1">
    <location>
        <begin position="1"/>
        <end position="22"/>
    </location>
</feature>